<dbReference type="InterPro" id="IPR012867">
    <property type="entry name" value="DUF1648"/>
</dbReference>
<dbReference type="Pfam" id="PF13630">
    <property type="entry name" value="SdpI"/>
    <property type="match status" value="1"/>
</dbReference>
<dbReference type="STRING" id="1121331.SAMN02745248_00487"/>
<dbReference type="InterPro" id="IPR025962">
    <property type="entry name" value="SdpI/YhfL"/>
</dbReference>
<dbReference type="EMBL" id="FRAD01000004">
    <property type="protein sequence ID" value="SHJ58876.1"/>
    <property type="molecule type" value="Genomic_DNA"/>
</dbReference>
<dbReference type="GO" id="GO:0009636">
    <property type="term" value="P:response to toxic substance"/>
    <property type="evidence" value="ECO:0007669"/>
    <property type="project" value="TreeGrafter"/>
</dbReference>
<accession>A0A1M6KIT8</accession>
<proteinExistence type="predicted"/>
<keyword evidence="1" id="KW-0472">Membrane</keyword>
<evidence type="ECO:0000313" key="3">
    <source>
        <dbReference type="EMBL" id="SHJ58876.1"/>
    </source>
</evidence>
<keyword evidence="1" id="KW-1133">Transmembrane helix</keyword>
<dbReference type="PANTHER" id="PTHR37810:SF5">
    <property type="entry name" value="IMMUNITY PROTEIN SDPI"/>
    <property type="match status" value="1"/>
</dbReference>
<evidence type="ECO:0000259" key="2">
    <source>
        <dbReference type="Pfam" id="PF07853"/>
    </source>
</evidence>
<evidence type="ECO:0000256" key="1">
    <source>
        <dbReference type="SAM" id="Phobius"/>
    </source>
</evidence>
<dbReference type="OrthoDB" id="9808690at2"/>
<name>A0A1M6KIT8_9CLOT</name>
<dbReference type="PANTHER" id="PTHR37810">
    <property type="entry name" value="IMMUNITY PROTEIN SDPI"/>
    <property type="match status" value="1"/>
</dbReference>
<dbReference type="Proteomes" id="UP000183952">
    <property type="component" value="Unassembled WGS sequence"/>
</dbReference>
<organism evidence="3 4">
    <name type="scientific">Hathewaya proteolytica DSM 3090</name>
    <dbReference type="NCBI Taxonomy" id="1121331"/>
    <lineage>
        <taxon>Bacteria</taxon>
        <taxon>Bacillati</taxon>
        <taxon>Bacillota</taxon>
        <taxon>Clostridia</taxon>
        <taxon>Eubacteriales</taxon>
        <taxon>Clostridiaceae</taxon>
        <taxon>Hathewaya</taxon>
    </lineage>
</organism>
<feature type="transmembrane region" description="Helical" evidence="1">
    <location>
        <begin position="90"/>
        <end position="109"/>
    </location>
</feature>
<feature type="transmembrane region" description="Helical" evidence="1">
    <location>
        <begin position="129"/>
        <end position="147"/>
    </location>
</feature>
<dbReference type="Pfam" id="PF07853">
    <property type="entry name" value="DUF1648"/>
    <property type="match status" value="1"/>
</dbReference>
<evidence type="ECO:0000313" key="4">
    <source>
        <dbReference type="Proteomes" id="UP000183952"/>
    </source>
</evidence>
<keyword evidence="4" id="KW-1185">Reference proteome</keyword>
<feature type="transmembrane region" description="Helical" evidence="1">
    <location>
        <begin position="45"/>
        <end position="64"/>
    </location>
</feature>
<feature type="transmembrane region" description="Helical" evidence="1">
    <location>
        <begin position="176"/>
        <end position="196"/>
    </location>
</feature>
<gene>
    <name evidence="3" type="ORF">SAMN02745248_00487</name>
</gene>
<sequence>MKKKLLWFFTLLPMIVTTVAMQFMPDKIPAHYDMSGNIDRWGSKYEGFIMPSIIIVLTLFWSLFIRHFEKKQRAATDEKEAIEATNNAKIIYYMAIGQSIMFGIMGYFSMYTGFLEVKNNMSQSNVDKYLFINIFMSIFFIAIGNILPKSKRNSVVGLRTKASMVNDKVWAMSNRFAGKSLVISGIITIIETLFIGGVASTFIMVAILVVDGIISAIYAQIAVDKYEKENKMDIE</sequence>
<dbReference type="InterPro" id="IPR026272">
    <property type="entry name" value="SdpI"/>
</dbReference>
<reference evidence="3 4" key="1">
    <citation type="submission" date="2016-11" db="EMBL/GenBank/DDBJ databases">
        <authorList>
            <person name="Jaros S."/>
            <person name="Januszkiewicz K."/>
            <person name="Wedrychowicz H."/>
        </authorList>
    </citation>
    <scope>NUCLEOTIDE SEQUENCE [LARGE SCALE GENOMIC DNA]</scope>
    <source>
        <strain evidence="3 4">DSM 3090</strain>
    </source>
</reference>
<dbReference type="AlphaFoldDB" id="A0A1M6KIT8"/>
<dbReference type="PIRSF" id="PIRSF038959">
    <property type="entry name" value="SdpI"/>
    <property type="match status" value="1"/>
</dbReference>
<dbReference type="RefSeq" id="WP_072901918.1">
    <property type="nucleotide sequence ID" value="NZ_FRAD01000004.1"/>
</dbReference>
<protein>
    <submittedName>
        <fullName evidence="3">Uncharacterized membrane protein</fullName>
    </submittedName>
</protein>
<feature type="transmembrane region" description="Helical" evidence="1">
    <location>
        <begin position="202"/>
        <end position="223"/>
    </location>
</feature>
<feature type="domain" description="DUF1648" evidence="2">
    <location>
        <begin position="9"/>
        <end position="55"/>
    </location>
</feature>
<keyword evidence="1" id="KW-0812">Transmembrane</keyword>